<dbReference type="Proteomes" id="UP000694005">
    <property type="component" value="Chromosome A07"/>
</dbReference>
<sequence length="77" mass="7849">MYEHSEQQRVQEDNKNKTMSDPSGQSSTTTVGGDGGGGNSGGSGGSGSSFASQPQRAKVRKQVWAGVLSISSASSNK</sequence>
<name>A0A3P6B732_BRACM</name>
<dbReference type="OMA" id="KVRKKVW"/>
<evidence type="ECO:0000256" key="1">
    <source>
        <dbReference type="SAM" id="MobiDB-lite"/>
    </source>
</evidence>
<reference evidence="5" key="2">
    <citation type="journal article" date="2018" name="Hortic Res">
        <title>Improved Brassica rapa reference genome by single-molecule sequencing and chromosome conformation capture technologies.</title>
        <authorList>
            <person name="Zhang L."/>
            <person name="Cai X."/>
            <person name="Wu J."/>
            <person name="Liu M."/>
            <person name="Grob S."/>
            <person name="Cheng F."/>
            <person name="Liang J."/>
            <person name="Cai C."/>
            <person name="Liu Z."/>
            <person name="Liu B."/>
            <person name="Wang F."/>
            <person name="Li S."/>
            <person name="Liu F."/>
            <person name="Li X."/>
            <person name="Cheng L."/>
            <person name="Yang W."/>
            <person name="Li M.H."/>
            <person name="Grossniklaus U."/>
            <person name="Zheng H."/>
            <person name="Wang X."/>
        </authorList>
    </citation>
    <scope>NUCLEOTIDE SEQUENCE [LARGE SCALE GENOMIC DNA]</scope>
    <source>
        <strain evidence="5">cv. Chiifu-401-42</strain>
    </source>
</reference>
<proteinExistence type="predicted"/>
<evidence type="ECO:0000313" key="2">
    <source>
        <dbReference type="EMBL" id="CAG7902141.1"/>
    </source>
</evidence>
<organism evidence="3">
    <name type="scientific">Brassica campestris</name>
    <name type="common">Field mustard</name>
    <dbReference type="NCBI Taxonomy" id="3711"/>
    <lineage>
        <taxon>Eukaryota</taxon>
        <taxon>Viridiplantae</taxon>
        <taxon>Streptophyta</taxon>
        <taxon>Embryophyta</taxon>
        <taxon>Tracheophyta</taxon>
        <taxon>Spermatophyta</taxon>
        <taxon>Magnoliopsida</taxon>
        <taxon>eudicotyledons</taxon>
        <taxon>Gunneridae</taxon>
        <taxon>Pentapetalae</taxon>
        <taxon>rosids</taxon>
        <taxon>malvids</taxon>
        <taxon>Brassicales</taxon>
        <taxon>Brassicaceae</taxon>
        <taxon>Brassiceae</taxon>
        <taxon>Brassica</taxon>
    </lineage>
</organism>
<evidence type="ECO:0000313" key="4">
    <source>
        <dbReference type="EnsemblPlants" id="Bra012199.1-P"/>
    </source>
</evidence>
<protein>
    <submittedName>
        <fullName evidence="3 4">Uncharacterized protein</fullName>
    </submittedName>
</protein>
<dbReference type="EMBL" id="LR031574">
    <property type="protein sequence ID" value="VDC98065.1"/>
    <property type="molecule type" value="Genomic_DNA"/>
</dbReference>
<dbReference type="KEGG" id="brp:103829464"/>
<reference evidence="5" key="1">
    <citation type="journal article" date="2011" name="Nat. Genet.">
        <title>The genome of the mesopolyploid crop species Brassica rapa.</title>
        <authorList>
            <consortium name="Brassica rapa Genome Sequencing Project Consortium"/>
            <person name="Wang X."/>
            <person name="Wang H."/>
            <person name="Wang J."/>
            <person name="Sun R."/>
            <person name="Wu J."/>
            <person name="Liu S."/>
            <person name="Bai Y."/>
            <person name="Mun J.H."/>
            <person name="Bancroft I."/>
            <person name="Cheng F."/>
            <person name="Huang S."/>
            <person name="Li X."/>
            <person name="Hua W."/>
            <person name="Wang J."/>
            <person name="Wang X."/>
            <person name="Freeling M."/>
            <person name="Pires J.C."/>
            <person name="Paterson A.H."/>
            <person name="Chalhoub B."/>
            <person name="Wang B."/>
            <person name="Hayward A."/>
            <person name="Sharpe A.G."/>
            <person name="Park B.S."/>
            <person name="Weisshaar B."/>
            <person name="Liu B."/>
            <person name="Li B."/>
            <person name="Liu B."/>
            <person name="Tong C."/>
            <person name="Song C."/>
            <person name="Duran C."/>
            <person name="Peng C."/>
            <person name="Geng C."/>
            <person name="Koh C."/>
            <person name="Lin C."/>
            <person name="Edwards D."/>
            <person name="Mu D."/>
            <person name="Shen D."/>
            <person name="Soumpourou E."/>
            <person name="Li F."/>
            <person name="Fraser F."/>
            <person name="Conant G."/>
            <person name="Lassalle G."/>
            <person name="King G.J."/>
            <person name="Bonnema G."/>
            <person name="Tang H."/>
            <person name="Wang H."/>
            <person name="Belcram H."/>
            <person name="Zhou H."/>
            <person name="Hirakawa H."/>
            <person name="Abe H."/>
            <person name="Guo H."/>
            <person name="Wang H."/>
            <person name="Jin H."/>
            <person name="Parkin I.A."/>
            <person name="Batley J."/>
            <person name="Kim J.S."/>
            <person name="Just J."/>
            <person name="Li J."/>
            <person name="Xu J."/>
            <person name="Deng J."/>
            <person name="Kim J.A."/>
            <person name="Li J."/>
            <person name="Yu J."/>
            <person name="Meng J."/>
            <person name="Wang J."/>
            <person name="Min J."/>
            <person name="Poulain J."/>
            <person name="Wang J."/>
            <person name="Hatakeyama K."/>
            <person name="Wu K."/>
            <person name="Wang L."/>
            <person name="Fang L."/>
            <person name="Trick M."/>
            <person name="Links M.G."/>
            <person name="Zhao M."/>
            <person name="Jin M."/>
            <person name="Ramchiary N."/>
            <person name="Drou N."/>
            <person name="Berkman P.J."/>
            <person name="Cai Q."/>
            <person name="Huang Q."/>
            <person name="Li R."/>
            <person name="Tabata S."/>
            <person name="Cheng S."/>
            <person name="Zhang S."/>
            <person name="Zhang S."/>
            <person name="Huang S."/>
            <person name="Sato S."/>
            <person name="Sun S."/>
            <person name="Kwon S.J."/>
            <person name="Choi S.R."/>
            <person name="Lee T.H."/>
            <person name="Fan W."/>
            <person name="Zhao X."/>
            <person name="Tan X."/>
            <person name="Xu X."/>
            <person name="Wang Y."/>
            <person name="Qiu Y."/>
            <person name="Yin Y."/>
            <person name="Li Y."/>
            <person name="Du Y."/>
            <person name="Liao Y."/>
            <person name="Lim Y."/>
            <person name="Narusaka Y."/>
            <person name="Wang Y."/>
            <person name="Wang Z."/>
            <person name="Li Z."/>
            <person name="Wang Z."/>
            <person name="Xiong Z."/>
            <person name="Zhang Z."/>
        </authorList>
    </citation>
    <scope>NUCLEOTIDE SEQUENCE [LARGE SCALE GENOMIC DNA]</scope>
    <source>
        <strain evidence="5">cv. Chiifu-401-42</strain>
    </source>
</reference>
<feature type="compositionally biased region" description="Gly residues" evidence="1">
    <location>
        <begin position="32"/>
        <end position="47"/>
    </location>
</feature>
<dbReference type="Gramene" id="A07p17850.2_BraZ1">
    <property type="protein sequence ID" value="A07p17850.2_BraZ1.CDS.1"/>
    <property type="gene ID" value="A07g17850.2_BraZ1"/>
</dbReference>
<reference evidence="4" key="4">
    <citation type="submission" date="2023-03" db="UniProtKB">
        <authorList>
            <consortium name="EnsemblPlants"/>
        </authorList>
    </citation>
    <scope>IDENTIFICATION</scope>
    <source>
        <strain evidence="4">cv. Chiifu-401-42</strain>
    </source>
</reference>
<dbReference type="HOGENOM" id="CLU_198550_0_0_1"/>
<accession>A0A3P6B732</accession>
<dbReference type="Gramene" id="Bra012199.1">
    <property type="protein sequence ID" value="Bra012199.1-P"/>
    <property type="gene ID" value="Bra012199"/>
</dbReference>
<gene>
    <name evidence="3" type="ORF">BRAA07T29338Z</name>
    <name evidence="2" type="ORF">BRAPAZ1V2_A07P17850.2</name>
</gene>
<dbReference type="AlphaFoldDB" id="A0A3P6B732"/>
<dbReference type="EnsemblPlants" id="Bra012199.1">
    <property type="protein sequence ID" value="Bra012199.1-P"/>
    <property type="gene ID" value="Bra012199"/>
</dbReference>
<feature type="region of interest" description="Disordered" evidence="1">
    <location>
        <begin position="1"/>
        <end position="62"/>
    </location>
</feature>
<feature type="compositionally biased region" description="Basic and acidic residues" evidence="1">
    <location>
        <begin position="1"/>
        <end position="18"/>
    </location>
</feature>
<reference evidence="3" key="3">
    <citation type="submission" date="2018-11" db="EMBL/GenBank/DDBJ databases">
        <authorList>
            <consortium name="Genoscope - CEA"/>
            <person name="William W."/>
        </authorList>
    </citation>
    <scope>NUCLEOTIDE SEQUENCE</scope>
</reference>
<evidence type="ECO:0000313" key="5">
    <source>
        <dbReference type="Proteomes" id="UP000011750"/>
    </source>
</evidence>
<evidence type="ECO:0000313" key="3">
    <source>
        <dbReference type="EMBL" id="VDC98065.1"/>
    </source>
</evidence>
<dbReference type="Proteomes" id="UP000011750">
    <property type="component" value="Chromosome A07"/>
</dbReference>
<dbReference type="EMBL" id="LS974623">
    <property type="protein sequence ID" value="CAG7902141.1"/>
    <property type="molecule type" value="Genomic_DNA"/>
</dbReference>
<keyword evidence="5" id="KW-1185">Reference proteome</keyword>
<accession>M4D6T9</accession>